<evidence type="ECO:0000313" key="1">
    <source>
        <dbReference type="EMBL" id="KAL3874326.1"/>
    </source>
</evidence>
<name>A0ABD3WK29_SINWO</name>
<dbReference type="EMBL" id="JBJQND010000006">
    <property type="protein sequence ID" value="KAL3874326.1"/>
    <property type="molecule type" value="Genomic_DNA"/>
</dbReference>
<accession>A0ABD3WK29</accession>
<dbReference type="AlphaFoldDB" id="A0ABD3WK29"/>
<gene>
    <name evidence="1" type="ORF">ACJMK2_037356</name>
</gene>
<sequence>MEVERETYNRLVIDLRVSTDDKGSRIRDLSVKEELRLAILERRKAEGKEDIRLSIDSISESSSKNELLVGWWLFPVYVRVLPPPLILTAMYSRYCAEKMAFNHKNKQTYNGIINCTKHRPEELMGYLNDVHCEYHIDIVKKNSLFLLNRKSQ</sequence>
<protein>
    <submittedName>
        <fullName evidence="1">Uncharacterized protein</fullName>
    </submittedName>
</protein>
<dbReference type="Proteomes" id="UP001634394">
    <property type="component" value="Unassembled WGS sequence"/>
</dbReference>
<comment type="caution">
    <text evidence="1">The sequence shown here is derived from an EMBL/GenBank/DDBJ whole genome shotgun (WGS) entry which is preliminary data.</text>
</comment>
<proteinExistence type="predicted"/>
<organism evidence="1 2">
    <name type="scientific">Sinanodonta woodiana</name>
    <name type="common">Chinese pond mussel</name>
    <name type="synonym">Anodonta woodiana</name>
    <dbReference type="NCBI Taxonomy" id="1069815"/>
    <lineage>
        <taxon>Eukaryota</taxon>
        <taxon>Metazoa</taxon>
        <taxon>Spiralia</taxon>
        <taxon>Lophotrochozoa</taxon>
        <taxon>Mollusca</taxon>
        <taxon>Bivalvia</taxon>
        <taxon>Autobranchia</taxon>
        <taxon>Heteroconchia</taxon>
        <taxon>Palaeoheterodonta</taxon>
        <taxon>Unionida</taxon>
        <taxon>Unionoidea</taxon>
        <taxon>Unionidae</taxon>
        <taxon>Unioninae</taxon>
        <taxon>Sinanodonta</taxon>
    </lineage>
</organism>
<evidence type="ECO:0000313" key="2">
    <source>
        <dbReference type="Proteomes" id="UP001634394"/>
    </source>
</evidence>
<keyword evidence="2" id="KW-1185">Reference proteome</keyword>
<reference evidence="1 2" key="1">
    <citation type="submission" date="2024-11" db="EMBL/GenBank/DDBJ databases">
        <title>Chromosome-level genome assembly of the freshwater bivalve Anodonta woodiana.</title>
        <authorList>
            <person name="Chen X."/>
        </authorList>
    </citation>
    <scope>NUCLEOTIDE SEQUENCE [LARGE SCALE GENOMIC DNA]</scope>
    <source>
        <strain evidence="1">MN2024</strain>
        <tissue evidence="1">Gills</tissue>
    </source>
</reference>